<dbReference type="EMBL" id="BAABAQ010000009">
    <property type="protein sequence ID" value="GAA4198786.1"/>
    <property type="molecule type" value="Genomic_DNA"/>
</dbReference>
<keyword evidence="2" id="KW-0503">Monooxygenase</keyword>
<evidence type="ECO:0000313" key="3">
    <source>
        <dbReference type="EMBL" id="GAA4198786.1"/>
    </source>
</evidence>
<name>A0ABP8B5Z3_9ACTN</name>
<evidence type="ECO:0000313" key="4">
    <source>
        <dbReference type="Proteomes" id="UP001501251"/>
    </source>
</evidence>
<dbReference type="RefSeq" id="WP_344920445.1">
    <property type="nucleotide sequence ID" value="NZ_BAABAQ010000009.1"/>
</dbReference>
<dbReference type="Proteomes" id="UP001501251">
    <property type="component" value="Unassembled WGS sequence"/>
</dbReference>
<dbReference type="InterPro" id="IPR002397">
    <property type="entry name" value="Cyt_P450_B"/>
</dbReference>
<comment type="similarity">
    <text evidence="1 2">Belongs to the cytochrome P450 family.</text>
</comment>
<keyword evidence="4" id="KW-1185">Reference proteome</keyword>
<dbReference type="PROSITE" id="PS00086">
    <property type="entry name" value="CYTOCHROME_P450"/>
    <property type="match status" value="1"/>
</dbReference>
<reference evidence="4" key="1">
    <citation type="journal article" date="2019" name="Int. J. Syst. Evol. Microbiol.">
        <title>The Global Catalogue of Microorganisms (GCM) 10K type strain sequencing project: providing services to taxonomists for standard genome sequencing and annotation.</title>
        <authorList>
            <consortium name="The Broad Institute Genomics Platform"/>
            <consortium name="The Broad Institute Genome Sequencing Center for Infectious Disease"/>
            <person name="Wu L."/>
            <person name="Ma J."/>
        </authorList>
    </citation>
    <scope>NUCLEOTIDE SEQUENCE [LARGE SCALE GENOMIC DNA]</scope>
    <source>
        <strain evidence="4">JCM 17388</strain>
    </source>
</reference>
<dbReference type="Pfam" id="PF00067">
    <property type="entry name" value="p450"/>
    <property type="match status" value="2"/>
</dbReference>
<gene>
    <name evidence="3" type="ORF">GCM10022252_49790</name>
</gene>
<comment type="caution">
    <text evidence="3">The sequence shown here is derived from an EMBL/GenBank/DDBJ whole genome shotgun (WGS) entry which is preliminary data.</text>
</comment>
<dbReference type="InterPro" id="IPR036396">
    <property type="entry name" value="Cyt_P450_sf"/>
</dbReference>
<dbReference type="InterPro" id="IPR001128">
    <property type="entry name" value="Cyt_P450"/>
</dbReference>
<dbReference type="PANTHER" id="PTHR46696:SF1">
    <property type="entry name" value="CYTOCHROME P450 YJIB-RELATED"/>
    <property type="match status" value="1"/>
</dbReference>
<dbReference type="Gene3D" id="1.10.630.10">
    <property type="entry name" value="Cytochrome P450"/>
    <property type="match status" value="1"/>
</dbReference>
<proteinExistence type="inferred from homology"/>
<dbReference type="PRINTS" id="PR00385">
    <property type="entry name" value="P450"/>
</dbReference>
<keyword evidence="2" id="KW-0408">Iron</keyword>
<keyword evidence="2" id="KW-0349">Heme</keyword>
<keyword evidence="2" id="KW-0560">Oxidoreductase</keyword>
<dbReference type="CDD" id="cd11030">
    <property type="entry name" value="CYP105-like"/>
    <property type="match status" value="1"/>
</dbReference>
<protein>
    <submittedName>
        <fullName evidence="3">Cytochrome P450</fullName>
    </submittedName>
</protein>
<dbReference type="SUPFAM" id="SSF48264">
    <property type="entry name" value="Cytochrome P450"/>
    <property type="match status" value="1"/>
</dbReference>
<organism evidence="3 4">
    <name type="scientific">Streptosporangium oxazolinicum</name>
    <dbReference type="NCBI Taxonomy" id="909287"/>
    <lineage>
        <taxon>Bacteria</taxon>
        <taxon>Bacillati</taxon>
        <taxon>Actinomycetota</taxon>
        <taxon>Actinomycetes</taxon>
        <taxon>Streptosporangiales</taxon>
        <taxon>Streptosporangiaceae</taxon>
        <taxon>Streptosporangium</taxon>
    </lineage>
</organism>
<evidence type="ECO:0000256" key="1">
    <source>
        <dbReference type="ARBA" id="ARBA00010617"/>
    </source>
</evidence>
<dbReference type="PRINTS" id="PR00359">
    <property type="entry name" value="BP450"/>
</dbReference>
<dbReference type="InterPro" id="IPR017972">
    <property type="entry name" value="Cyt_P450_CS"/>
</dbReference>
<sequence>MLPLHMRRREFDPDPELAAVRERPGLPRVPTPYGREAWLVTRYDDVRHVLRNAELFSYGSGLGLPPMSEEQARRLRAGALLLMDPPDHTRLRRMLTPEFTMRRIRRLEPRVREIVADHLDAMERTGAPADLVSEFATPIPSLVICELLGVPYEDRESFQARTRSILDFNQPPEARGKAQMESSVYMAELVGRARVEPGEDLLGMLVREHGDGISDDELAGIGGLLLVAGHETTASMIGLGTLAMLRHPDQLDLVRADPGRVEGMVEELLRWLTIIHQGAAKVATADTEIAGVPIAKGDVVVVSLPAANRDPALAEDPERFDIRRADMPHVAFGYGAHHCIGAPLARMEMRIAFPALFDRFPGLREAGEPEFRSFNVVYGLTAFPVAW</sequence>
<evidence type="ECO:0000256" key="2">
    <source>
        <dbReference type="RuleBase" id="RU000461"/>
    </source>
</evidence>
<dbReference type="PANTHER" id="PTHR46696">
    <property type="entry name" value="P450, PUTATIVE (EUROFUNG)-RELATED"/>
    <property type="match status" value="1"/>
</dbReference>
<keyword evidence="2" id="KW-0479">Metal-binding</keyword>
<accession>A0ABP8B5Z3</accession>